<accession>A0A4R2GFK7</accession>
<sequence>MMLKTNALICFFLLNFGIFNAFSQNALNFTVKNAKNHSPVSFANIVFGDSQQGTVSDINGNFTIPHSAASNIIRISSLGYAPLTINTDTMQNGQTVLIKPVDIELEQVTILADENPALRIIRNAVENRNNNNPDNKTPYSCIVYHKMTFGMEIPDTLITTNEETRRLWEFNRDNDLLLIESVSERKHMPPSRTNERVISGRVSGFQQPALAVLPSQLQPFTFYDDYIRLLDTDLLNPVSNRGLRSYLFLIEDTLIQNNGDTIFYISFEPRQGSNIRGMTGSLHIHEPTWGIQTVSATADENQLLYELSIRQNYKLYNHHHWFPEQLETRLIMRETALGQAFPFPVTGEGRSMVTAVNLEPEFTSRDFSNLYLIDESGSTNAPPIDMHRYRPLTARDSATYHLLDSLGRVHNLDRLINFQRNLMEGFIPLGYVNLNLSKLLDFNRYEGLIAGIGLQTSDRVSRYVSTGGFYTRSFKSRDNNYGANLCFRFNRIHEQSWKISAEQSLAPTGNFSFLDGYEPTSSERFKNMAMETADHSRQINTAFTSRIFSRLKTELVYQYKEVTPVMHYPYMFTDEIVPEFTAHETGIRLKWQPRIRLAYTGFGLTSTGGEMPSIWANFATGHGNSDASISYQKTEAQVEHHFRISPVVKGHFRLTGAHLWGNHTPTHLYSAFGTYNRGLSIESRYSFATMAPNEFAANTFGLVFVGATIPTRVNRPGRFKPEITLSTSAGWSDVASKYSETVNTFNKGYFESGIYFGNLFRQMILKYGLGIHYRYGPYSHDKDINNWSFTIGAEIGF</sequence>
<dbReference type="Pfam" id="PF18939">
    <property type="entry name" value="DUF5686"/>
    <property type="match status" value="1"/>
</dbReference>
<name>A0A4R2GFK7_9BACT</name>
<dbReference type="EMBL" id="SLWK01000012">
    <property type="protein sequence ID" value="TCO06790.1"/>
    <property type="molecule type" value="Genomic_DNA"/>
</dbReference>
<dbReference type="Proteomes" id="UP000295221">
    <property type="component" value="Unassembled WGS sequence"/>
</dbReference>
<dbReference type="InterPro" id="IPR008969">
    <property type="entry name" value="CarboxyPept-like_regulatory"/>
</dbReference>
<protein>
    <submittedName>
        <fullName evidence="2">Carboxypeptidase-like protein</fullName>
    </submittedName>
</protein>
<feature type="chain" id="PRO_5020463334" evidence="1">
    <location>
        <begin position="22"/>
        <end position="797"/>
    </location>
</feature>
<evidence type="ECO:0000313" key="2">
    <source>
        <dbReference type="EMBL" id="TCO06790.1"/>
    </source>
</evidence>
<feature type="signal peptide" evidence="1">
    <location>
        <begin position="1"/>
        <end position="21"/>
    </location>
</feature>
<dbReference type="GO" id="GO:0004180">
    <property type="term" value="F:carboxypeptidase activity"/>
    <property type="evidence" value="ECO:0007669"/>
    <property type="project" value="UniProtKB-KW"/>
</dbReference>
<organism evidence="2 3">
    <name type="scientific">Natronoflexus pectinivorans</name>
    <dbReference type="NCBI Taxonomy" id="682526"/>
    <lineage>
        <taxon>Bacteria</taxon>
        <taxon>Pseudomonadati</taxon>
        <taxon>Bacteroidota</taxon>
        <taxon>Bacteroidia</taxon>
        <taxon>Marinilabiliales</taxon>
        <taxon>Marinilabiliaceae</taxon>
        <taxon>Natronoflexus</taxon>
    </lineage>
</organism>
<reference evidence="2 3" key="1">
    <citation type="submission" date="2019-03" db="EMBL/GenBank/DDBJ databases">
        <title>Genomic Encyclopedia of Type Strains, Phase IV (KMG-IV): sequencing the most valuable type-strain genomes for metagenomic binning, comparative biology and taxonomic classification.</title>
        <authorList>
            <person name="Goeker M."/>
        </authorList>
    </citation>
    <scope>NUCLEOTIDE SEQUENCE [LARGE SCALE GENOMIC DNA]</scope>
    <source>
        <strain evidence="2 3">DSM 24179</strain>
    </source>
</reference>
<proteinExistence type="predicted"/>
<dbReference type="OrthoDB" id="9805121at2"/>
<evidence type="ECO:0000256" key="1">
    <source>
        <dbReference type="SAM" id="SignalP"/>
    </source>
</evidence>
<dbReference type="Pfam" id="PF13715">
    <property type="entry name" value="CarbopepD_reg_2"/>
    <property type="match status" value="1"/>
</dbReference>
<comment type="caution">
    <text evidence="2">The sequence shown here is derived from an EMBL/GenBank/DDBJ whole genome shotgun (WGS) entry which is preliminary data.</text>
</comment>
<evidence type="ECO:0000313" key="3">
    <source>
        <dbReference type="Proteomes" id="UP000295221"/>
    </source>
</evidence>
<keyword evidence="2" id="KW-0121">Carboxypeptidase</keyword>
<dbReference type="AlphaFoldDB" id="A0A4R2GFK7"/>
<dbReference type="Gene3D" id="2.60.40.1120">
    <property type="entry name" value="Carboxypeptidase-like, regulatory domain"/>
    <property type="match status" value="1"/>
</dbReference>
<keyword evidence="2" id="KW-0645">Protease</keyword>
<keyword evidence="1" id="KW-0732">Signal</keyword>
<keyword evidence="2" id="KW-0378">Hydrolase</keyword>
<gene>
    <name evidence="2" type="ORF">EV194_11211</name>
</gene>
<keyword evidence="3" id="KW-1185">Reference proteome</keyword>
<dbReference type="InterPro" id="IPR043741">
    <property type="entry name" value="DUF5686"/>
</dbReference>
<dbReference type="SUPFAM" id="SSF49464">
    <property type="entry name" value="Carboxypeptidase regulatory domain-like"/>
    <property type="match status" value="1"/>
</dbReference>